<dbReference type="EMBL" id="DWXE01000010">
    <property type="protein sequence ID" value="HJB90499.1"/>
    <property type="molecule type" value="Genomic_DNA"/>
</dbReference>
<evidence type="ECO:0000313" key="3">
    <source>
        <dbReference type="Proteomes" id="UP000886883"/>
    </source>
</evidence>
<dbReference type="AlphaFoldDB" id="A0A9D2SC98"/>
<dbReference type="Gene3D" id="1.10.1760.20">
    <property type="match status" value="1"/>
</dbReference>
<keyword evidence="1" id="KW-0472">Membrane</keyword>
<keyword evidence="1" id="KW-1133">Transmembrane helix</keyword>
<reference evidence="2" key="2">
    <citation type="submission" date="2021-04" db="EMBL/GenBank/DDBJ databases">
        <authorList>
            <person name="Gilroy R."/>
        </authorList>
    </citation>
    <scope>NUCLEOTIDE SEQUENCE</scope>
    <source>
        <strain evidence="2">USAMLcec3-2134</strain>
    </source>
</reference>
<feature type="transmembrane region" description="Helical" evidence="1">
    <location>
        <begin position="33"/>
        <end position="51"/>
    </location>
</feature>
<dbReference type="InterPro" id="IPR014535">
    <property type="entry name" value="Hpre_diP_synt_I"/>
</dbReference>
<dbReference type="Pfam" id="PF07456">
    <property type="entry name" value="Hpre_diP_synt_I"/>
    <property type="match status" value="1"/>
</dbReference>
<proteinExistence type="predicted"/>
<name>A0A9D2SC98_9FIRM</name>
<comment type="caution">
    <text evidence="2">The sequence shown here is derived from an EMBL/GenBank/DDBJ whole genome shotgun (WGS) entry which is preliminary data.</text>
</comment>
<evidence type="ECO:0000256" key="1">
    <source>
        <dbReference type="SAM" id="Phobius"/>
    </source>
</evidence>
<feature type="transmembrane region" description="Helical" evidence="1">
    <location>
        <begin position="131"/>
        <end position="155"/>
    </location>
</feature>
<evidence type="ECO:0000313" key="2">
    <source>
        <dbReference type="EMBL" id="HJB90499.1"/>
    </source>
</evidence>
<dbReference type="InterPro" id="IPR010898">
    <property type="entry name" value="Hpre_diP_synth_I"/>
</dbReference>
<dbReference type="Proteomes" id="UP000886883">
    <property type="component" value="Unassembled WGS sequence"/>
</dbReference>
<protein>
    <submittedName>
        <fullName evidence="2">Gx transporter family protein</fullName>
    </submittedName>
</protein>
<keyword evidence="1" id="KW-0812">Transmembrane</keyword>
<accession>A0A9D2SC98</accession>
<feature type="transmembrane region" description="Helical" evidence="1">
    <location>
        <begin position="63"/>
        <end position="93"/>
    </location>
</feature>
<gene>
    <name evidence="2" type="ORF">H9763_03410</name>
</gene>
<organism evidence="2 3">
    <name type="scientific">Candidatus Eisenbergiella merdigallinarum</name>
    <dbReference type="NCBI Taxonomy" id="2838552"/>
    <lineage>
        <taxon>Bacteria</taxon>
        <taxon>Bacillati</taxon>
        <taxon>Bacillota</taxon>
        <taxon>Clostridia</taxon>
        <taxon>Lachnospirales</taxon>
        <taxon>Lachnospiraceae</taxon>
        <taxon>Eisenbergiella</taxon>
    </lineage>
</organism>
<feature type="transmembrane region" description="Helical" evidence="1">
    <location>
        <begin position="105"/>
        <end position="124"/>
    </location>
</feature>
<reference evidence="2" key="1">
    <citation type="journal article" date="2021" name="PeerJ">
        <title>Extensive microbial diversity within the chicken gut microbiome revealed by metagenomics and culture.</title>
        <authorList>
            <person name="Gilroy R."/>
            <person name="Ravi A."/>
            <person name="Getino M."/>
            <person name="Pursley I."/>
            <person name="Horton D.L."/>
            <person name="Alikhan N.F."/>
            <person name="Baker D."/>
            <person name="Gharbi K."/>
            <person name="Hall N."/>
            <person name="Watson M."/>
            <person name="Adriaenssens E.M."/>
            <person name="Foster-Nyarko E."/>
            <person name="Jarju S."/>
            <person name="Secka A."/>
            <person name="Antonio M."/>
            <person name="Oren A."/>
            <person name="Chaudhuri R.R."/>
            <person name="La Ragione R."/>
            <person name="Hildebrand F."/>
            <person name="Pallen M.J."/>
        </authorList>
    </citation>
    <scope>NUCLEOTIDE SEQUENCE</scope>
    <source>
        <strain evidence="2">USAMLcec3-2134</strain>
    </source>
</reference>
<dbReference type="PIRSF" id="PIRSF027391">
    <property type="entry name" value="Hpre_diP_synt_I"/>
    <property type="match status" value="1"/>
</dbReference>
<sequence length="164" mass="17507">MKRKTVVLGMMAAAALMLSYVESILPLTPSIPGVRLGLPNLIVVLCLYLYGWKEALLTNLARVLLSSFLFGNLYGMLYSLCGALFSFAAMGLAKRSRHFSMVGTSVWGGVFHNVGQLLAAMFTVQTAQVAFYLPWLLAAGCAAGVFNGVCARSALAHLPPGFGK</sequence>